<dbReference type="InterPro" id="IPR000522">
    <property type="entry name" value="ABC_transptr_permease_BtuC"/>
</dbReference>
<proteinExistence type="inferred from homology"/>
<evidence type="ECO:0000256" key="8">
    <source>
        <dbReference type="SAM" id="Phobius"/>
    </source>
</evidence>
<evidence type="ECO:0000256" key="5">
    <source>
        <dbReference type="ARBA" id="ARBA00022692"/>
    </source>
</evidence>
<keyword evidence="5 8" id="KW-0812">Transmembrane</keyword>
<dbReference type="GO" id="GO:0005886">
    <property type="term" value="C:plasma membrane"/>
    <property type="evidence" value="ECO:0007669"/>
    <property type="project" value="UniProtKB-SubCell"/>
</dbReference>
<dbReference type="AlphaFoldDB" id="A0A1L8RKI8"/>
<dbReference type="Gene3D" id="1.10.3470.10">
    <property type="entry name" value="ABC transporter involved in vitamin B12 uptake, BtuC"/>
    <property type="match status" value="1"/>
</dbReference>
<feature type="transmembrane region" description="Helical" evidence="8">
    <location>
        <begin position="298"/>
        <end position="315"/>
    </location>
</feature>
<comment type="similarity">
    <text evidence="2">Belongs to the binding-protein-dependent transport system permease family. FecCD subfamily.</text>
</comment>
<keyword evidence="7 8" id="KW-0472">Membrane</keyword>
<keyword evidence="4" id="KW-1003">Cell membrane</keyword>
<evidence type="ECO:0000256" key="6">
    <source>
        <dbReference type="ARBA" id="ARBA00022989"/>
    </source>
</evidence>
<dbReference type="InterPro" id="IPR037294">
    <property type="entry name" value="ABC_BtuC-like"/>
</dbReference>
<sequence>MLLIGLLIVVSLTHGKLAISFSALLQVFLGEGTKAQQLLVIDFRLPRILIAILAGSALGVSGTILQSITQNPLADSGILGINAGAGLAVLLFISFVETSGNVPLLLPFVALVGALLSAGLIFAAAYKPRIGITPLRMVLTGVVLSIGITAISLLVTSQIDAEKYRFAALWQAGSIWGSNWTFVWALLPWLLALYPLVWRQHRVLDIMQLGDETSISVGIAVKKSRSRLLLLAAALAGAAVSVAGGIGFLGLIAPHIARRLGFKKHWELFPAAAILGALILLAADTVGRLLPGTGELPAGTVVAIIGAPYFLYLMVKETV</sequence>
<organism evidence="9 10">
    <name type="scientific">Enterococcus canis</name>
    <dbReference type="NCBI Taxonomy" id="214095"/>
    <lineage>
        <taxon>Bacteria</taxon>
        <taxon>Bacillati</taxon>
        <taxon>Bacillota</taxon>
        <taxon>Bacilli</taxon>
        <taxon>Lactobacillales</taxon>
        <taxon>Enterococcaceae</taxon>
        <taxon>Enterococcus</taxon>
    </lineage>
</organism>
<evidence type="ECO:0000313" key="9">
    <source>
        <dbReference type="EMBL" id="OJG20283.1"/>
    </source>
</evidence>
<dbReference type="FunFam" id="1.10.3470.10:FF:000001">
    <property type="entry name" value="Vitamin B12 ABC transporter permease BtuC"/>
    <property type="match status" value="1"/>
</dbReference>
<dbReference type="PANTHER" id="PTHR30472">
    <property type="entry name" value="FERRIC ENTEROBACTIN TRANSPORT SYSTEM PERMEASE PROTEIN"/>
    <property type="match status" value="1"/>
</dbReference>
<dbReference type="SUPFAM" id="SSF81345">
    <property type="entry name" value="ABC transporter involved in vitamin B12 uptake, BtuC"/>
    <property type="match status" value="1"/>
</dbReference>
<dbReference type="Proteomes" id="UP000181884">
    <property type="component" value="Unassembled WGS sequence"/>
</dbReference>
<evidence type="ECO:0000256" key="3">
    <source>
        <dbReference type="ARBA" id="ARBA00022448"/>
    </source>
</evidence>
<feature type="transmembrane region" description="Helical" evidence="8">
    <location>
        <begin position="228"/>
        <end position="256"/>
    </location>
</feature>
<keyword evidence="3" id="KW-0813">Transport</keyword>
<accession>A0A1L8RKI8</accession>
<comment type="caution">
    <text evidence="9">The sequence shown here is derived from an EMBL/GenBank/DDBJ whole genome shotgun (WGS) entry which is preliminary data.</text>
</comment>
<gene>
    <name evidence="9" type="ORF">RU97_GL000516</name>
</gene>
<evidence type="ECO:0000256" key="7">
    <source>
        <dbReference type="ARBA" id="ARBA00023136"/>
    </source>
</evidence>
<feature type="transmembrane region" description="Helical" evidence="8">
    <location>
        <begin position="268"/>
        <end position="286"/>
    </location>
</feature>
<evidence type="ECO:0000256" key="2">
    <source>
        <dbReference type="ARBA" id="ARBA00007935"/>
    </source>
</evidence>
<evidence type="ECO:0000313" key="10">
    <source>
        <dbReference type="Proteomes" id="UP000181884"/>
    </source>
</evidence>
<dbReference type="GO" id="GO:0033214">
    <property type="term" value="P:siderophore-iron import into cell"/>
    <property type="evidence" value="ECO:0007669"/>
    <property type="project" value="TreeGrafter"/>
</dbReference>
<dbReference type="Pfam" id="PF01032">
    <property type="entry name" value="FecCD"/>
    <property type="match status" value="1"/>
</dbReference>
<keyword evidence="10" id="KW-1185">Reference proteome</keyword>
<dbReference type="CDD" id="cd06550">
    <property type="entry name" value="TM_ABC_iron-siderophores_like"/>
    <property type="match status" value="1"/>
</dbReference>
<keyword evidence="6 8" id="KW-1133">Transmembrane helix</keyword>
<comment type="subcellular location">
    <subcellularLocation>
        <location evidence="1">Cell membrane</location>
        <topology evidence="1">Multi-pass membrane protein</topology>
    </subcellularLocation>
</comment>
<dbReference type="STRING" id="214095.RU97_GL000516"/>
<dbReference type="GO" id="GO:0022857">
    <property type="term" value="F:transmembrane transporter activity"/>
    <property type="evidence" value="ECO:0007669"/>
    <property type="project" value="InterPro"/>
</dbReference>
<feature type="transmembrane region" description="Helical" evidence="8">
    <location>
        <begin position="48"/>
        <end position="65"/>
    </location>
</feature>
<reference evidence="9 10" key="1">
    <citation type="submission" date="2014-12" db="EMBL/GenBank/DDBJ databases">
        <title>Draft genome sequences of 29 type strains of Enterococci.</title>
        <authorList>
            <person name="Zhong Z."/>
            <person name="Sun Z."/>
            <person name="Liu W."/>
            <person name="Zhang W."/>
            <person name="Zhang H."/>
        </authorList>
    </citation>
    <scope>NUCLEOTIDE SEQUENCE [LARGE SCALE GENOMIC DNA]</scope>
    <source>
        <strain evidence="9 10">DSM 17029</strain>
    </source>
</reference>
<feature type="transmembrane region" description="Helical" evidence="8">
    <location>
        <begin position="102"/>
        <end position="126"/>
    </location>
</feature>
<protein>
    <submittedName>
        <fullName evidence="9">Iron ABC transporter permease</fullName>
    </submittedName>
</protein>
<dbReference type="EMBL" id="JXKH01000001">
    <property type="protein sequence ID" value="OJG20283.1"/>
    <property type="molecule type" value="Genomic_DNA"/>
</dbReference>
<feature type="transmembrane region" description="Helical" evidence="8">
    <location>
        <begin position="138"/>
        <end position="159"/>
    </location>
</feature>
<feature type="transmembrane region" description="Helical" evidence="8">
    <location>
        <begin position="179"/>
        <end position="198"/>
    </location>
</feature>
<evidence type="ECO:0000256" key="4">
    <source>
        <dbReference type="ARBA" id="ARBA00022475"/>
    </source>
</evidence>
<feature type="transmembrane region" description="Helical" evidence="8">
    <location>
        <begin position="77"/>
        <end position="96"/>
    </location>
</feature>
<name>A0A1L8RKI8_9ENTE</name>
<evidence type="ECO:0000256" key="1">
    <source>
        <dbReference type="ARBA" id="ARBA00004651"/>
    </source>
</evidence>
<dbReference type="PANTHER" id="PTHR30472:SF64">
    <property type="entry name" value="IRON(3+)-HYDROXAMATE IMPORT SYSTEM PERMEASE PROTEIN FHUG"/>
    <property type="match status" value="1"/>
</dbReference>